<evidence type="ECO:0000313" key="4">
    <source>
        <dbReference type="Proteomes" id="UP000325211"/>
    </source>
</evidence>
<dbReference type="Proteomes" id="UP000325211">
    <property type="component" value="Chromosome"/>
</dbReference>
<evidence type="ECO:0000256" key="1">
    <source>
        <dbReference type="SAM" id="MobiDB-lite"/>
    </source>
</evidence>
<reference evidence="3 4" key="1">
    <citation type="submission" date="2018-05" db="EMBL/GenBank/DDBJ databases">
        <title>Streptomyces venezuelae.</title>
        <authorList>
            <person name="Kim W."/>
            <person name="Lee N."/>
            <person name="Cho B.-K."/>
        </authorList>
    </citation>
    <scope>NUCLEOTIDE SEQUENCE [LARGE SCALE GENOMIC DNA]</scope>
    <source>
        <strain evidence="3 4">ATCC 21782</strain>
    </source>
</reference>
<keyword evidence="3" id="KW-0489">Methyltransferase</keyword>
<accession>A0A5P2CVL2</accession>
<organism evidence="3 4">
    <name type="scientific">Streptomyces venezuelae</name>
    <dbReference type="NCBI Taxonomy" id="54571"/>
    <lineage>
        <taxon>Bacteria</taxon>
        <taxon>Bacillati</taxon>
        <taxon>Actinomycetota</taxon>
        <taxon>Actinomycetes</taxon>
        <taxon>Kitasatosporales</taxon>
        <taxon>Streptomycetaceae</taxon>
        <taxon>Streptomyces</taxon>
    </lineage>
</organism>
<sequence>MYPYRSPYTHRSRSDDVPTADSSHYADELGRANPAEAARLRALADALDPETVRRLEEAGPAPDARVLEVGAGTGTVAAWLADRCPRGHITATDLDLSHLPAELPEHVHTLRHDIVEDPFPEGSFDLIHARCVLMHLPQRERVVERMRGWLAPGGTLLLEEIVHFPAALMPVGDPVRHSVEACCDLLASSYGMEAEWGLQATAALHRNGYQDIAAEMTLPAFRSDAAMTDWWIRTVTALGPRLRETGRMSQAEIDAALAALGEPEHLSFPLGVLAVRARVPLSGSGSGSGRP</sequence>
<protein>
    <submittedName>
        <fullName evidence="3">Methyltransferase</fullName>
    </submittedName>
</protein>
<name>A0A5P2CVL2_STRVZ</name>
<dbReference type="AlphaFoldDB" id="A0A5P2CVL2"/>
<dbReference type="OrthoDB" id="3469983at2"/>
<proteinExistence type="predicted"/>
<gene>
    <name evidence="3" type="ORF">DEJ50_02550</name>
</gene>
<evidence type="ECO:0000259" key="2">
    <source>
        <dbReference type="Pfam" id="PF08242"/>
    </source>
</evidence>
<dbReference type="GO" id="GO:0008168">
    <property type="term" value="F:methyltransferase activity"/>
    <property type="evidence" value="ECO:0007669"/>
    <property type="project" value="UniProtKB-KW"/>
</dbReference>
<dbReference type="Gene3D" id="3.40.50.150">
    <property type="entry name" value="Vaccinia Virus protein VP39"/>
    <property type="match status" value="1"/>
</dbReference>
<keyword evidence="3" id="KW-0808">Transferase</keyword>
<evidence type="ECO:0000313" key="3">
    <source>
        <dbReference type="EMBL" id="QES46895.1"/>
    </source>
</evidence>
<dbReference type="InterPro" id="IPR029063">
    <property type="entry name" value="SAM-dependent_MTases_sf"/>
</dbReference>
<dbReference type="EMBL" id="CP029190">
    <property type="protein sequence ID" value="QES46895.1"/>
    <property type="molecule type" value="Genomic_DNA"/>
</dbReference>
<dbReference type="PANTHER" id="PTHR43591:SF110">
    <property type="entry name" value="RHODANESE DOMAIN-CONTAINING PROTEIN"/>
    <property type="match status" value="1"/>
</dbReference>
<feature type="region of interest" description="Disordered" evidence="1">
    <location>
        <begin position="1"/>
        <end position="25"/>
    </location>
</feature>
<dbReference type="PANTHER" id="PTHR43591">
    <property type="entry name" value="METHYLTRANSFERASE"/>
    <property type="match status" value="1"/>
</dbReference>
<dbReference type="SUPFAM" id="SSF53335">
    <property type="entry name" value="S-adenosyl-L-methionine-dependent methyltransferases"/>
    <property type="match status" value="1"/>
</dbReference>
<dbReference type="CDD" id="cd02440">
    <property type="entry name" value="AdoMet_MTases"/>
    <property type="match status" value="1"/>
</dbReference>
<dbReference type="GO" id="GO:0032259">
    <property type="term" value="P:methylation"/>
    <property type="evidence" value="ECO:0007669"/>
    <property type="project" value="UniProtKB-KW"/>
</dbReference>
<dbReference type="Pfam" id="PF08242">
    <property type="entry name" value="Methyltransf_12"/>
    <property type="match status" value="1"/>
</dbReference>
<feature type="domain" description="Methyltransferase type 12" evidence="2">
    <location>
        <begin position="67"/>
        <end position="156"/>
    </location>
</feature>
<dbReference type="InterPro" id="IPR013217">
    <property type="entry name" value="Methyltransf_12"/>
</dbReference>